<dbReference type="PROSITE" id="PS51987">
    <property type="entry name" value="GS_CATALYTIC"/>
    <property type="match status" value="1"/>
</dbReference>
<dbReference type="GO" id="GO:0006542">
    <property type="term" value="P:glutamine biosynthetic process"/>
    <property type="evidence" value="ECO:0007669"/>
    <property type="project" value="InterPro"/>
</dbReference>
<dbReference type="SMART" id="SM01230">
    <property type="entry name" value="Gln-synt_C"/>
    <property type="match status" value="1"/>
</dbReference>
<dbReference type="Pfam" id="PF00120">
    <property type="entry name" value="Gln-synt_C"/>
    <property type="match status" value="1"/>
</dbReference>
<reference evidence="14 15" key="1">
    <citation type="submission" date="2014-11" db="EMBL/GenBank/DDBJ databases">
        <title>Genetic blueprint of the zoonotic pathogen Toxocara canis.</title>
        <authorList>
            <person name="Zhu X.-Q."/>
            <person name="Korhonen P.K."/>
            <person name="Cai H."/>
            <person name="Young N.D."/>
            <person name="Nejsum P."/>
            <person name="von Samson-Himmelstjerna G."/>
            <person name="Boag P.R."/>
            <person name="Tan P."/>
            <person name="Li Q."/>
            <person name="Min J."/>
            <person name="Yang Y."/>
            <person name="Wang X."/>
            <person name="Fang X."/>
            <person name="Hall R.S."/>
            <person name="Hofmann A."/>
            <person name="Sternberg P.W."/>
            <person name="Jex A.R."/>
            <person name="Gasser R.B."/>
        </authorList>
    </citation>
    <scope>NUCLEOTIDE SEQUENCE [LARGE SCALE GENOMIC DNA]</scope>
    <source>
        <strain evidence="14">PN_DK_2014</strain>
    </source>
</reference>
<dbReference type="OMA" id="HQSPWFG"/>
<evidence type="ECO:0000256" key="7">
    <source>
        <dbReference type="ARBA" id="ARBA00022840"/>
    </source>
</evidence>
<dbReference type="FunFam" id="3.30.590.10:FF:000011">
    <property type="entry name" value="Glutamine synthetase"/>
    <property type="match status" value="1"/>
</dbReference>
<dbReference type="GO" id="GO:0005524">
    <property type="term" value="F:ATP binding"/>
    <property type="evidence" value="ECO:0007669"/>
    <property type="project" value="UniProtKB-KW"/>
</dbReference>
<dbReference type="InterPro" id="IPR008147">
    <property type="entry name" value="Gln_synt_N"/>
</dbReference>
<evidence type="ECO:0000256" key="10">
    <source>
        <dbReference type="RuleBase" id="RU000384"/>
    </source>
</evidence>
<dbReference type="SUPFAM" id="SSF54368">
    <property type="entry name" value="Glutamine synthetase, N-terminal domain"/>
    <property type="match status" value="1"/>
</dbReference>
<proteinExistence type="inferred from homology"/>
<dbReference type="FunFam" id="3.10.20.70:FF:000004">
    <property type="entry name" value="Glutamine synthetase"/>
    <property type="match status" value="1"/>
</dbReference>
<keyword evidence="7 11" id="KW-0067">ATP-binding</keyword>
<evidence type="ECO:0000256" key="4">
    <source>
        <dbReference type="ARBA" id="ARBA00022490"/>
    </source>
</evidence>
<evidence type="ECO:0000256" key="8">
    <source>
        <dbReference type="ARBA" id="ARBA00049436"/>
    </source>
</evidence>
<dbReference type="GO" id="GO:0005737">
    <property type="term" value="C:cytoplasm"/>
    <property type="evidence" value="ECO:0007669"/>
    <property type="project" value="UniProtKB-SubCell"/>
</dbReference>
<evidence type="ECO:0000256" key="2">
    <source>
        <dbReference type="ARBA" id="ARBA00009897"/>
    </source>
</evidence>
<evidence type="ECO:0000259" key="12">
    <source>
        <dbReference type="PROSITE" id="PS51986"/>
    </source>
</evidence>
<dbReference type="OrthoDB" id="1936100at2759"/>
<evidence type="ECO:0000256" key="5">
    <source>
        <dbReference type="ARBA" id="ARBA00022598"/>
    </source>
</evidence>
<accession>A0A0B2VL01</accession>
<dbReference type="EC" id="6.3.1.2" evidence="3 11"/>
<comment type="subcellular location">
    <subcellularLocation>
        <location evidence="1">Cytoplasm</location>
    </subcellularLocation>
</comment>
<dbReference type="Pfam" id="PF03951">
    <property type="entry name" value="Gln-synt_N"/>
    <property type="match status" value="1"/>
</dbReference>
<dbReference type="PROSITE" id="PS00180">
    <property type="entry name" value="GLNA_1"/>
    <property type="match status" value="1"/>
</dbReference>
<dbReference type="PROSITE" id="PS51986">
    <property type="entry name" value="GS_BETA_GRASP"/>
    <property type="match status" value="1"/>
</dbReference>
<dbReference type="InterPro" id="IPR050292">
    <property type="entry name" value="Glutamine_Synthetase"/>
</dbReference>
<dbReference type="EMBL" id="JPKZ01001394">
    <property type="protein sequence ID" value="KHN82238.1"/>
    <property type="molecule type" value="Genomic_DNA"/>
</dbReference>
<feature type="domain" description="GS beta-grasp" evidence="12">
    <location>
        <begin position="53"/>
        <end position="133"/>
    </location>
</feature>
<feature type="domain" description="GS catalytic" evidence="13">
    <location>
        <begin position="140"/>
        <end position="398"/>
    </location>
</feature>
<dbReference type="PANTHER" id="PTHR20852">
    <property type="entry name" value="GLUTAMINE SYNTHETASE"/>
    <property type="match status" value="1"/>
</dbReference>
<sequence>MAKVVRSNCIVPFLAQRKEGLKKRKMTFPLRLQFALDKRITERYLSLPQSDYVQATYIWIDGTGEFLRSKTKTISFEPNSHEDLPVWNFDGSSTGLAEGIDSDVYLKPVAVHPDPFRLGKNKLVLCETLRANNVPTATNHRARCAQVMRDAANYHPWFGMEQEYSLLDADGYPFGWPKHGYPAPQGSPYYCGVGADCVFGRDIVESHYRASLYAGLKIGGTNAEVMPGQWEFQIGTCEGITMGDQLWVSRYLLYRVAEDFGVRVTLNPKPMDGDWNGAGCHCNFSTESMRKPGGICDIMAACEKLAKFHNEHIAYYDPHKGRDNEKRLTGTTRRDSPVSRSSLVLHLRECDDISDIMAACEKLAKFHNEHIAYYDPHKGRDNEKRLTGQSLFSCSTSA</sequence>
<keyword evidence="5 11" id="KW-0436">Ligase</keyword>
<dbReference type="InterPro" id="IPR027303">
    <property type="entry name" value="Gln_synth_gly_rich_site"/>
</dbReference>
<evidence type="ECO:0000256" key="1">
    <source>
        <dbReference type="ARBA" id="ARBA00004496"/>
    </source>
</evidence>
<evidence type="ECO:0000313" key="14">
    <source>
        <dbReference type="EMBL" id="KHN82238.1"/>
    </source>
</evidence>
<dbReference type="Gene3D" id="3.10.20.70">
    <property type="entry name" value="Glutamine synthetase, N-terminal domain"/>
    <property type="match status" value="1"/>
</dbReference>
<comment type="similarity">
    <text evidence="2 9 10">Belongs to the glutamine synthetase family.</text>
</comment>
<dbReference type="Proteomes" id="UP000031036">
    <property type="component" value="Unassembled WGS sequence"/>
</dbReference>
<evidence type="ECO:0000256" key="6">
    <source>
        <dbReference type="ARBA" id="ARBA00022741"/>
    </source>
</evidence>
<name>A0A0B2VL01_TOXCA</name>
<keyword evidence="6 11" id="KW-0547">Nucleotide-binding</keyword>
<keyword evidence="15" id="KW-1185">Reference proteome</keyword>
<dbReference type="InterPro" id="IPR027302">
    <property type="entry name" value="Gln_synth_N_conserv_site"/>
</dbReference>
<protein>
    <recommendedName>
        <fullName evidence="3 11">Glutamine synthetase</fullName>
        <ecNumber evidence="3 11">6.3.1.2</ecNumber>
    </recommendedName>
</protein>
<dbReference type="SUPFAM" id="SSF55931">
    <property type="entry name" value="Glutamine synthetase/guanido kinase"/>
    <property type="match status" value="1"/>
</dbReference>
<dbReference type="STRING" id="6265.A0A0B2VL01"/>
<dbReference type="PROSITE" id="PS00181">
    <property type="entry name" value="GLNA_ATP"/>
    <property type="match status" value="1"/>
</dbReference>
<comment type="catalytic activity">
    <reaction evidence="8 11">
        <text>L-glutamate + NH4(+) + ATP = L-glutamine + ADP + phosphate + H(+)</text>
        <dbReference type="Rhea" id="RHEA:16169"/>
        <dbReference type="ChEBI" id="CHEBI:15378"/>
        <dbReference type="ChEBI" id="CHEBI:28938"/>
        <dbReference type="ChEBI" id="CHEBI:29985"/>
        <dbReference type="ChEBI" id="CHEBI:30616"/>
        <dbReference type="ChEBI" id="CHEBI:43474"/>
        <dbReference type="ChEBI" id="CHEBI:58359"/>
        <dbReference type="ChEBI" id="CHEBI:456216"/>
        <dbReference type="EC" id="6.3.1.2"/>
    </reaction>
</comment>
<dbReference type="InterPro" id="IPR008146">
    <property type="entry name" value="Gln_synth_cat_dom"/>
</dbReference>
<dbReference type="Gene3D" id="3.30.590.10">
    <property type="entry name" value="Glutamine synthetase/guanido kinase, catalytic domain"/>
    <property type="match status" value="1"/>
</dbReference>
<evidence type="ECO:0000256" key="11">
    <source>
        <dbReference type="RuleBase" id="RU004356"/>
    </source>
</evidence>
<dbReference type="InterPro" id="IPR036651">
    <property type="entry name" value="Gln_synt_N_sf"/>
</dbReference>
<evidence type="ECO:0000256" key="9">
    <source>
        <dbReference type="PROSITE-ProRule" id="PRU01330"/>
    </source>
</evidence>
<gene>
    <name evidence="14" type="ORF">Tcan_08989</name>
</gene>
<evidence type="ECO:0000259" key="13">
    <source>
        <dbReference type="PROSITE" id="PS51987"/>
    </source>
</evidence>
<evidence type="ECO:0000256" key="3">
    <source>
        <dbReference type="ARBA" id="ARBA00012937"/>
    </source>
</evidence>
<comment type="caution">
    <text evidence="14">The sequence shown here is derived from an EMBL/GenBank/DDBJ whole genome shotgun (WGS) entry which is preliminary data.</text>
</comment>
<dbReference type="AlphaFoldDB" id="A0A0B2VL01"/>
<evidence type="ECO:0000313" key="15">
    <source>
        <dbReference type="Proteomes" id="UP000031036"/>
    </source>
</evidence>
<dbReference type="InterPro" id="IPR014746">
    <property type="entry name" value="Gln_synth/guanido_kin_cat_dom"/>
</dbReference>
<organism evidence="14 15">
    <name type="scientific">Toxocara canis</name>
    <name type="common">Canine roundworm</name>
    <dbReference type="NCBI Taxonomy" id="6265"/>
    <lineage>
        <taxon>Eukaryota</taxon>
        <taxon>Metazoa</taxon>
        <taxon>Ecdysozoa</taxon>
        <taxon>Nematoda</taxon>
        <taxon>Chromadorea</taxon>
        <taxon>Rhabditida</taxon>
        <taxon>Spirurina</taxon>
        <taxon>Ascaridomorpha</taxon>
        <taxon>Ascaridoidea</taxon>
        <taxon>Toxocaridae</taxon>
        <taxon>Toxocara</taxon>
    </lineage>
</organism>
<keyword evidence="4" id="KW-0963">Cytoplasm</keyword>
<dbReference type="GO" id="GO:0004356">
    <property type="term" value="F:glutamine synthetase activity"/>
    <property type="evidence" value="ECO:0007669"/>
    <property type="project" value="UniProtKB-EC"/>
</dbReference>
<dbReference type="PANTHER" id="PTHR20852:SF57">
    <property type="entry name" value="GLUTAMINE SYNTHETASE 2 CYTOPLASMIC"/>
    <property type="match status" value="1"/>
</dbReference>